<evidence type="ECO:0000313" key="2">
    <source>
        <dbReference type="Proteomes" id="UP000319817"/>
    </source>
</evidence>
<accession>A0A517NZD0</accession>
<protein>
    <submittedName>
        <fullName evidence="1">Uncharacterized protein</fullName>
    </submittedName>
</protein>
<proteinExistence type="predicted"/>
<keyword evidence="2" id="KW-1185">Reference proteome</keyword>
<organism evidence="1 2">
    <name type="scientific">Stieleria marina</name>
    <dbReference type="NCBI Taxonomy" id="1930275"/>
    <lineage>
        <taxon>Bacteria</taxon>
        <taxon>Pseudomonadati</taxon>
        <taxon>Planctomycetota</taxon>
        <taxon>Planctomycetia</taxon>
        <taxon>Pirellulales</taxon>
        <taxon>Pirellulaceae</taxon>
        <taxon>Stieleria</taxon>
    </lineage>
</organism>
<dbReference type="Proteomes" id="UP000319817">
    <property type="component" value="Chromosome"/>
</dbReference>
<dbReference type="AlphaFoldDB" id="A0A517NZD0"/>
<name>A0A517NZD0_9BACT</name>
<reference evidence="1 2" key="1">
    <citation type="submission" date="2019-02" db="EMBL/GenBank/DDBJ databases">
        <title>Deep-cultivation of Planctomycetes and their phenomic and genomic characterization uncovers novel biology.</title>
        <authorList>
            <person name="Wiegand S."/>
            <person name="Jogler M."/>
            <person name="Boedeker C."/>
            <person name="Pinto D."/>
            <person name="Vollmers J."/>
            <person name="Rivas-Marin E."/>
            <person name="Kohn T."/>
            <person name="Peeters S.H."/>
            <person name="Heuer A."/>
            <person name="Rast P."/>
            <person name="Oberbeckmann S."/>
            <person name="Bunk B."/>
            <person name="Jeske O."/>
            <person name="Meyerdierks A."/>
            <person name="Storesund J.E."/>
            <person name="Kallscheuer N."/>
            <person name="Luecker S."/>
            <person name="Lage O.M."/>
            <person name="Pohl T."/>
            <person name="Merkel B.J."/>
            <person name="Hornburger P."/>
            <person name="Mueller R.-W."/>
            <person name="Bruemmer F."/>
            <person name="Labrenz M."/>
            <person name="Spormann A.M."/>
            <person name="Op den Camp H."/>
            <person name="Overmann J."/>
            <person name="Amann R."/>
            <person name="Jetten M.S.M."/>
            <person name="Mascher T."/>
            <person name="Medema M.H."/>
            <person name="Devos D.P."/>
            <person name="Kaster A.-K."/>
            <person name="Ovreas L."/>
            <person name="Rohde M."/>
            <person name="Galperin M.Y."/>
            <person name="Jogler C."/>
        </authorList>
    </citation>
    <scope>NUCLEOTIDE SEQUENCE [LARGE SCALE GENOMIC DNA]</scope>
    <source>
        <strain evidence="1 2">K23_9</strain>
    </source>
</reference>
<gene>
    <name evidence="1" type="ORF">K239x_44780</name>
</gene>
<sequence length="83" mass="9451">MCGSLQTVARSTQDTKVPSFDTRITVSSNLQAAEYRRSYRFEPRGLFWLKRDKSGIARFGANVTQERADLASEPAQYEPKHEP</sequence>
<evidence type="ECO:0000313" key="1">
    <source>
        <dbReference type="EMBL" id="QDT12468.1"/>
    </source>
</evidence>
<dbReference type="EMBL" id="CP036526">
    <property type="protein sequence ID" value="QDT12468.1"/>
    <property type="molecule type" value="Genomic_DNA"/>
</dbReference>